<dbReference type="InterPro" id="IPR010965">
    <property type="entry name" value="HesB-rel_seleno"/>
</dbReference>
<keyword evidence="2" id="KW-1185">Reference proteome</keyword>
<gene>
    <name evidence="1" type="ORF">ERS852473_01015</name>
</gene>
<evidence type="ECO:0000313" key="1">
    <source>
        <dbReference type="EMBL" id="CUN76027.1"/>
    </source>
</evidence>
<organism evidence="1 2">
    <name type="scientific">Sarcina ventriculi</name>
    <name type="common">Clostridium ventriculi</name>
    <dbReference type="NCBI Taxonomy" id="1267"/>
    <lineage>
        <taxon>Bacteria</taxon>
        <taxon>Bacillati</taxon>
        <taxon>Bacillota</taxon>
        <taxon>Clostridia</taxon>
        <taxon>Eubacteriales</taxon>
        <taxon>Clostridiaceae</taxon>
        <taxon>Sarcina</taxon>
    </lineage>
</organism>
<dbReference type="NCBIfam" id="TIGR01911">
    <property type="entry name" value="HesB_rel_seleno"/>
    <property type="match status" value="1"/>
</dbReference>
<accession>A0ABP2ANZ4</accession>
<reference evidence="1 2" key="1">
    <citation type="submission" date="2015-09" db="EMBL/GenBank/DDBJ databases">
        <authorList>
            <consortium name="Pathogen Informatics"/>
            <person name="Wu L."/>
            <person name="Ma J."/>
        </authorList>
    </citation>
    <scope>NUCLEOTIDE SEQUENCE [LARGE SCALE GENOMIC DNA]</scope>
    <source>
        <strain evidence="1 2">2789STDY5834858</strain>
    </source>
</reference>
<dbReference type="EMBL" id="CYZR01000003">
    <property type="protein sequence ID" value="CUN76027.1"/>
    <property type="molecule type" value="Genomic_DNA"/>
</dbReference>
<dbReference type="Gene3D" id="2.60.300.12">
    <property type="entry name" value="HesB-like domain"/>
    <property type="match status" value="1"/>
</dbReference>
<sequence>MNKMTMSDDAYNEFINFLNENNVSERTMRVHFVGMSCHGAAFNISVGEAKEDDILATVNDLTFVMEPSLIDNFGGFIFLSSEENEGQGLALKPLLTPIIEEDGCDGSCCSSCGGGCH</sequence>
<dbReference type="SUPFAM" id="SSF89360">
    <property type="entry name" value="HesB-like domain"/>
    <property type="match status" value="1"/>
</dbReference>
<comment type="caution">
    <text evidence="1">The sequence shown here is derived from an EMBL/GenBank/DDBJ whole genome shotgun (WGS) entry which is preliminary data.</text>
</comment>
<name>A0ABP2ANZ4_SARVE</name>
<dbReference type="InterPro" id="IPR035903">
    <property type="entry name" value="HesB-like_dom_sf"/>
</dbReference>
<protein>
    <submittedName>
        <fullName evidence="1">HesB-like selenoprotein</fullName>
    </submittedName>
</protein>
<dbReference type="Proteomes" id="UP000095488">
    <property type="component" value="Unassembled WGS sequence"/>
</dbReference>
<dbReference type="RefSeq" id="WP_055258283.1">
    <property type="nucleotide sequence ID" value="NZ_BCMV01000066.1"/>
</dbReference>
<proteinExistence type="predicted"/>
<evidence type="ECO:0000313" key="2">
    <source>
        <dbReference type="Proteomes" id="UP000095488"/>
    </source>
</evidence>